<dbReference type="Gene3D" id="3.50.30.30">
    <property type="match status" value="1"/>
</dbReference>
<dbReference type="Gene3D" id="3.40.630.10">
    <property type="entry name" value="Zn peptidases"/>
    <property type="match status" value="1"/>
</dbReference>
<evidence type="ECO:0000313" key="2">
    <source>
        <dbReference type="Proteomes" id="UP000596742"/>
    </source>
</evidence>
<keyword evidence="2" id="KW-1185">Reference proteome</keyword>
<feature type="non-terminal residue" evidence="1">
    <location>
        <position position="1"/>
    </location>
</feature>
<dbReference type="Proteomes" id="UP000596742">
    <property type="component" value="Unassembled WGS sequence"/>
</dbReference>
<proteinExistence type="predicted"/>
<comment type="caution">
    <text evidence="1">The sequence shown here is derived from an EMBL/GenBank/DDBJ whole genome shotgun (WGS) entry which is preliminary data.</text>
</comment>
<name>A0A8B6FZ11_MYTGA</name>
<dbReference type="EMBL" id="UYJE01007590">
    <property type="protein sequence ID" value="VDI56198.1"/>
    <property type="molecule type" value="Genomic_DNA"/>
</dbReference>
<sequence length="94" mass="10603">MQGDLKLLKDVRQTEYVKKELQTYGLDRVEVQEYDVVVTYPDPDRPNQLVVINSSGRVVKNVTLSKSKVTNKVAEIIEDGRGGDVTRLSPNKVE</sequence>
<dbReference type="OrthoDB" id="5841748at2759"/>
<gene>
    <name evidence="1" type="ORF">MGAL_10B014692</name>
</gene>
<reference evidence="1" key="1">
    <citation type="submission" date="2018-11" db="EMBL/GenBank/DDBJ databases">
        <authorList>
            <person name="Alioto T."/>
            <person name="Alioto T."/>
        </authorList>
    </citation>
    <scope>NUCLEOTIDE SEQUENCE</scope>
</reference>
<evidence type="ECO:0000313" key="1">
    <source>
        <dbReference type="EMBL" id="VDI56198.1"/>
    </source>
</evidence>
<accession>A0A8B6FZ11</accession>
<organism evidence="1 2">
    <name type="scientific">Mytilus galloprovincialis</name>
    <name type="common">Mediterranean mussel</name>
    <dbReference type="NCBI Taxonomy" id="29158"/>
    <lineage>
        <taxon>Eukaryota</taxon>
        <taxon>Metazoa</taxon>
        <taxon>Spiralia</taxon>
        <taxon>Lophotrochozoa</taxon>
        <taxon>Mollusca</taxon>
        <taxon>Bivalvia</taxon>
        <taxon>Autobranchia</taxon>
        <taxon>Pteriomorphia</taxon>
        <taxon>Mytilida</taxon>
        <taxon>Mytiloidea</taxon>
        <taxon>Mytilidae</taxon>
        <taxon>Mytilinae</taxon>
        <taxon>Mytilus</taxon>
    </lineage>
</organism>
<protein>
    <submittedName>
        <fullName evidence="1">Uncharacterized protein</fullName>
    </submittedName>
</protein>
<dbReference type="AlphaFoldDB" id="A0A8B6FZ11"/>